<sequence>MGKGYQKELLDADDARNTYIIHNFIRRHEKKGLAVAHKFLKSKTLARIKPCEDFFGSNVGFF</sequence>
<protein>
    <submittedName>
        <fullName evidence="1">Uncharacterized protein</fullName>
    </submittedName>
</protein>
<proteinExistence type="predicted"/>
<dbReference type="EMBL" id="GBRH01279906">
    <property type="protein sequence ID" value="JAD17989.1"/>
    <property type="molecule type" value="Transcribed_RNA"/>
</dbReference>
<evidence type="ECO:0000313" key="1">
    <source>
        <dbReference type="EMBL" id="JAD17989.1"/>
    </source>
</evidence>
<reference evidence="1" key="2">
    <citation type="journal article" date="2015" name="Data Brief">
        <title>Shoot transcriptome of the giant reed, Arundo donax.</title>
        <authorList>
            <person name="Barrero R.A."/>
            <person name="Guerrero F.D."/>
            <person name="Moolhuijzen P."/>
            <person name="Goolsby J.A."/>
            <person name="Tidwell J."/>
            <person name="Bellgard S.E."/>
            <person name="Bellgard M.I."/>
        </authorList>
    </citation>
    <scope>NUCLEOTIDE SEQUENCE</scope>
    <source>
        <tissue evidence="1">Shoot tissue taken approximately 20 cm above the soil surface</tissue>
    </source>
</reference>
<accession>A0A0A8XVF7</accession>
<organism evidence="1">
    <name type="scientific">Arundo donax</name>
    <name type="common">Giant reed</name>
    <name type="synonym">Donax arundinaceus</name>
    <dbReference type="NCBI Taxonomy" id="35708"/>
    <lineage>
        <taxon>Eukaryota</taxon>
        <taxon>Viridiplantae</taxon>
        <taxon>Streptophyta</taxon>
        <taxon>Embryophyta</taxon>
        <taxon>Tracheophyta</taxon>
        <taxon>Spermatophyta</taxon>
        <taxon>Magnoliopsida</taxon>
        <taxon>Liliopsida</taxon>
        <taxon>Poales</taxon>
        <taxon>Poaceae</taxon>
        <taxon>PACMAD clade</taxon>
        <taxon>Arundinoideae</taxon>
        <taxon>Arundineae</taxon>
        <taxon>Arundo</taxon>
    </lineage>
</organism>
<name>A0A0A8XVF7_ARUDO</name>
<reference evidence="1" key="1">
    <citation type="submission" date="2014-09" db="EMBL/GenBank/DDBJ databases">
        <authorList>
            <person name="Magalhaes I.L.F."/>
            <person name="Oliveira U."/>
            <person name="Santos F.R."/>
            <person name="Vidigal T.H.D.A."/>
            <person name="Brescovit A.D."/>
            <person name="Santos A.J."/>
        </authorList>
    </citation>
    <scope>NUCLEOTIDE SEQUENCE</scope>
    <source>
        <tissue evidence="1">Shoot tissue taken approximately 20 cm above the soil surface</tissue>
    </source>
</reference>
<dbReference type="AlphaFoldDB" id="A0A0A8XVF7"/>